<dbReference type="EnsemblMetazoa" id="Aqu2.1.24177_001">
    <property type="protein sequence ID" value="Aqu2.1.24177_001"/>
    <property type="gene ID" value="Aqu2.1.24177"/>
</dbReference>
<reference evidence="1" key="1">
    <citation type="submission" date="2017-05" db="UniProtKB">
        <authorList>
            <consortium name="EnsemblMetazoa"/>
        </authorList>
    </citation>
    <scope>IDENTIFICATION</scope>
</reference>
<proteinExistence type="predicted"/>
<dbReference type="AlphaFoldDB" id="A0A1X7U8B6"/>
<name>A0A1X7U8B6_AMPQE</name>
<organism evidence="1">
    <name type="scientific">Amphimedon queenslandica</name>
    <name type="common">Sponge</name>
    <dbReference type="NCBI Taxonomy" id="400682"/>
    <lineage>
        <taxon>Eukaryota</taxon>
        <taxon>Metazoa</taxon>
        <taxon>Porifera</taxon>
        <taxon>Demospongiae</taxon>
        <taxon>Heteroscleromorpha</taxon>
        <taxon>Haplosclerida</taxon>
        <taxon>Niphatidae</taxon>
        <taxon>Amphimedon</taxon>
    </lineage>
</organism>
<dbReference type="InParanoid" id="A0A1X7U8B6"/>
<sequence length="207" mass="23455">MSQYNDTIFYFIGTSVIYSSFSVSALRNVSFYGFSPSNSIMCSNDHQITFKIMDSSYVTFSGMSFYYTCRVDIIDSSNITVIGSFFISLPNDPGSLGFYLLNAFDSKLLSSVFMYVDCEFKYYPLSVCHNELQHYTLKLYNVTSIGNLLKLYVSHSTSYNLFISFNQVNATSSMSDTAGINLLYFNSLVSFSMIKSTVYKSERALFC</sequence>
<accession>A0A1X7U8B6</accession>
<evidence type="ECO:0000313" key="1">
    <source>
        <dbReference type="EnsemblMetazoa" id="Aqu2.1.24177_001"/>
    </source>
</evidence>
<protein>
    <submittedName>
        <fullName evidence="1">Uncharacterized protein</fullName>
    </submittedName>
</protein>